<keyword evidence="3" id="KW-1185">Reference proteome</keyword>
<dbReference type="Proteomes" id="UP000198345">
    <property type="component" value="Unassembled WGS sequence"/>
</dbReference>
<sequence length="283" mass="31341">MKKNISNYIKSLALFTVLFGTCLNGYSQDQKQEFSVSVGGPFSFVKSTSSGDFLPANGFNAGLRYAYYLNENISLSLGAEYQVYTGQSKFTTLGGQYSATDAESESFQFRYSAVNFREKQNLSYINVPIAIQFETQGSTRFFIAAGAKVGFALKSTYESSAENLTTSGYYPQYNVELFNPAFAGFASTNDFKSGKQDFDTKVSYSATFETGIKQAVGDKSAVYLGVYVDYGLNNVFDKTGDKNLIQYNPDLPVQLKHNSVYDSGLARDMRLVSFGLKLRFAMH</sequence>
<dbReference type="EMBL" id="MUGW01000025">
    <property type="protein sequence ID" value="OXA90391.1"/>
    <property type="molecule type" value="Genomic_DNA"/>
</dbReference>
<feature type="domain" description="Outer membrane protein beta-barrel" evidence="1">
    <location>
        <begin position="28"/>
        <end position="237"/>
    </location>
</feature>
<evidence type="ECO:0000313" key="2">
    <source>
        <dbReference type="EMBL" id="OXA90391.1"/>
    </source>
</evidence>
<accession>A0A226H9R9</accession>
<evidence type="ECO:0000259" key="1">
    <source>
        <dbReference type="Pfam" id="PF13568"/>
    </source>
</evidence>
<gene>
    <name evidence="2" type="ORF">B0A66_12530</name>
</gene>
<evidence type="ECO:0000313" key="3">
    <source>
        <dbReference type="Proteomes" id="UP000198345"/>
    </source>
</evidence>
<dbReference type="RefSeq" id="WP_089050180.1">
    <property type="nucleotide sequence ID" value="NZ_FXTV01000009.1"/>
</dbReference>
<proteinExistence type="predicted"/>
<comment type="caution">
    <text evidence="2">The sequence shown here is derived from an EMBL/GenBank/DDBJ whole genome shotgun (WGS) entry which is preliminary data.</text>
</comment>
<name>A0A226H9R9_9FLAO</name>
<dbReference type="AlphaFoldDB" id="A0A226H9R9"/>
<dbReference type="InterPro" id="IPR025665">
    <property type="entry name" value="Beta-barrel_OMP_2"/>
</dbReference>
<protein>
    <recommendedName>
        <fullName evidence="1">Outer membrane protein beta-barrel domain-containing protein</fullName>
    </recommendedName>
</protein>
<organism evidence="2 3">
    <name type="scientific">Flavobacterium hercynium</name>
    <dbReference type="NCBI Taxonomy" id="387094"/>
    <lineage>
        <taxon>Bacteria</taxon>
        <taxon>Pseudomonadati</taxon>
        <taxon>Bacteroidota</taxon>
        <taxon>Flavobacteriia</taxon>
        <taxon>Flavobacteriales</taxon>
        <taxon>Flavobacteriaceae</taxon>
        <taxon>Flavobacterium</taxon>
    </lineage>
</organism>
<dbReference type="OrthoDB" id="997094at2"/>
<dbReference type="Pfam" id="PF13568">
    <property type="entry name" value="OMP_b-brl_2"/>
    <property type="match status" value="1"/>
</dbReference>
<reference evidence="2 3" key="1">
    <citation type="submission" date="2016-11" db="EMBL/GenBank/DDBJ databases">
        <title>Whole genomes of Flavobacteriaceae.</title>
        <authorList>
            <person name="Stine C."/>
            <person name="Li C."/>
            <person name="Tadesse D."/>
        </authorList>
    </citation>
    <scope>NUCLEOTIDE SEQUENCE [LARGE SCALE GENOMIC DNA]</scope>
    <source>
        <strain evidence="2 3">DSM 18292</strain>
    </source>
</reference>